<dbReference type="GO" id="GO:0005948">
    <property type="term" value="C:acetolactate synthase complex"/>
    <property type="evidence" value="ECO:0007669"/>
    <property type="project" value="TreeGrafter"/>
</dbReference>
<dbReference type="PANTHER" id="PTHR18968:SF9">
    <property type="entry name" value="3D-(3,5_4)-TRIHYDROXYCYCLOHEXANE-1,2-DIONE HYDROLASE"/>
    <property type="match status" value="1"/>
</dbReference>
<dbReference type="GO" id="GO:0009097">
    <property type="term" value="P:isoleucine biosynthetic process"/>
    <property type="evidence" value="ECO:0007669"/>
    <property type="project" value="TreeGrafter"/>
</dbReference>
<keyword evidence="2" id="KW-0786">Thiamine pyrophosphate</keyword>
<evidence type="ECO:0000259" key="3">
    <source>
        <dbReference type="Pfam" id="PF02775"/>
    </source>
</evidence>
<evidence type="ECO:0000256" key="1">
    <source>
        <dbReference type="ARBA" id="ARBA00007812"/>
    </source>
</evidence>
<feature type="non-terminal residue" evidence="4">
    <location>
        <position position="1"/>
    </location>
</feature>
<dbReference type="InterPro" id="IPR011766">
    <property type="entry name" value="TPP_enzyme_TPP-bd"/>
</dbReference>
<dbReference type="GO" id="GO:0030976">
    <property type="term" value="F:thiamine pyrophosphate binding"/>
    <property type="evidence" value="ECO:0007669"/>
    <property type="project" value="InterPro"/>
</dbReference>
<sequence length="314" mass="34590">NASSFHGGKLEAVKMTCDAKAGLEILKIALGDYKSAWGEEIEKAKQGWKNEYERLASLVINEESEGEIGSKMPDAISGFIKAHGGAMAQTAAIAAVREEIPEDAVIVGSAGSLPGDLQRMWTTDEKDAYNMEYGYSCMGYEIAGALGSKLAEPEKEVYAMVGDGSFFMLHSELVTALQERVKINVMLFDNASFGCINNLQMEQGVDALCTELRYRDGDKPVRGGEFMNVDFAKVAEGYGCKSYTARTIEELRAALRDSLKQSVSTLIDIKVAPKTMTHGYDGWWNVGVTQAPRTEKQKKALKEREEHLLRARKY</sequence>
<dbReference type="GO" id="GO:0009099">
    <property type="term" value="P:L-valine biosynthetic process"/>
    <property type="evidence" value="ECO:0007669"/>
    <property type="project" value="TreeGrafter"/>
</dbReference>
<reference evidence="4" key="2">
    <citation type="journal article" date="2021" name="PeerJ">
        <title>Extensive microbial diversity within the chicken gut microbiome revealed by metagenomics and culture.</title>
        <authorList>
            <person name="Gilroy R."/>
            <person name="Ravi A."/>
            <person name="Getino M."/>
            <person name="Pursley I."/>
            <person name="Horton D.L."/>
            <person name="Alikhan N.F."/>
            <person name="Baker D."/>
            <person name="Gharbi K."/>
            <person name="Hall N."/>
            <person name="Watson M."/>
            <person name="Adriaenssens E.M."/>
            <person name="Foster-Nyarko E."/>
            <person name="Jarju S."/>
            <person name="Secka A."/>
            <person name="Antonio M."/>
            <person name="Oren A."/>
            <person name="Chaudhuri R.R."/>
            <person name="La Ragione R."/>
            <person name="Hildebrand F."/>
            <person name="Pallen M.J."/>
        </authorList>
    </citation>
    <scope>NUCLEOTIDE SEQUENCE</scope>
    <source>
        <strain evidence="4">9366</strain>
    </source>
</reference>
<accession>A0A9D1MMT8</accession>
<gene>
    <name evidence="4" type="ORF">IAB07_04385</name>
</gene>
<comment type="similarity">
    <text evidence="1">Belongs to the TPP enzyme family.</text>
</comment>
<dbReference type="Pfam" id="PF02775">
    <property type="entry name" value="TPP_enzyme_C"/>
    <property type="match status" value="1"/>
</dbReference>
<dbReference type="Gene3D" id="3.40.50.970">
    <property type="match status" value="1"/>
</dbReference>
<dbReference type="EMBL" id="DVNJ01000024">
    <property type="protein sequence ID" value="HIU62982.1"/>
    <property type="molecule type" value="Genomic_DNA"/>
</dbReference>
<dbReference type="GO" id="GO:0003984">
    <property type="term" value="F:acetolactate synthase activity"/>
    <property type="evidence" value="ECO:0007669"/>
    <property type="project" value="TreeGrafter"/>
</dbReference>
<dbReference type="PROSITE" id="PS00187">
    <property type="entry name" value="TPP_ENZYMES"/>
    <property type="match status" value="1"/>
</dbReference>
<dbReference type="Proteomes" id="UP000824145">
    <property type="component" value="Unassembled WGS sequence"/>
</dbReference>
<dbReference type="GO" id="GO:0000287">
    <property type="term" value="F:magnesium ion binding"/>
    <property type="evidence" value="ECO:0007669"/>
    <property type="project" value="InterPro"/>
</dbReference>
<organism evidence="4 5">
    <name type="scientific">Candidatus Caccalectryoclostridium excrementigallinarum</name>
    <dbReference type="NCBI Taxonomy" id="2840710"/>
    <lineage>
        <taxon>Bacteria</taxon>
        <taxon>Bacillati</taxon>
        <taxon>Bacillota</taxon>
        <taxon>Clostridia</taxon>
        <taxon>Christensenellales</taxon>
        <taxon>Christensenellaceae</taxon>
        <taxon>Christensenellaceae incertae sedis</taxon>
        <taxon>Candidatus Caccalectryoclostridium</taxon>
    </lineage>
</organism>
<dbReference type="PANTHER" id="PTHR18968">
    <property type="entry name" value="THIAMINE PYROPHOSPHATE ENZYMES"/>
    <property type="match status" value="1"/>
</dbReference>
<evidence type="ECO:0000313" key="4">
    <source>
        <dbReference type="EMBL" id="HIU62982.1"/>
    </source>
</evidence>
<dbReference type="AlphaFoldDB" id="A0A9D1MMT8"/>
<evidence type="ECO:0000313" key="5">
    <source>
        <dbReference type="Proteomes" id="UP000824145"/>
    </source>
</evidence>
<dbReference type="InterPro" id="IPR029061">
    <property type="entry name" value="THDP-binding"/>
</dbReference>
<name>A0A9D1MMT8_9FIRM</name>
<dbReference type="GO" id="GO:0050660">
    <property type="term" value="F:flavin adenine dinucleotide binding"/>
    <property type="evidence" value="ECO:0007669"/>
    <property type="project" value="TreeGrafter"/>
</dbReference>
<feature type="domain" description="Thiamine pyrophosphate enzyme TPP-binding" evidence="3">
    <location>
        <begin position="110"/>
        <end position="269"/>
    </location>
</feature>
<dbReference type="InterPro" id="IPR045229">
    <property type="entry name" value="TPP_enz"/>
</dbReference>
<reference evidence="4" key="1">
    <citation type="submission" date="2020-10" db="EMBL/GenBank/DDBJ databases">
        <authorList>
            <person name="Gilroy R."/>
        </authorList>
    </citation>
    <scope>NUCLEOTIDE SEQUENCE</scope>
    <source>
        <strain evidence="4">9366</strain>
    </source>
</reference>
<dbReference type="SUPFAM" id="SSF52518">
    <property type="entry name" value="Thiamin diphosphate-binding fold (THDP-binding)"/>
    <property type="match status" value="1"/>
</dbReference>
<comment type="caution">
    <text evidence="4">The sequence shown here is derived from an EMBL/GenBank/DDBJ whole genome shotgun (WGS) entry which is preliminary data.</text>
</comment>
<proteinExistence type="inferred from homology"/>
<protein>
    <submittedName>
        <fullName evidence="4">3D-(3,5/4)-trihydroxycyclohexane-1,2-dione acylhydrolase (Decyclizing)</fullName>
    </submittedName>
</protein>
<dbReference type="InterPro" id="IPR000399">
    <property type="entry name" value="TPP-bd_CS"/>
</dbReference>
<evidence type="ECO:0000256" key="2">
    <source>
        <dbReference type="ARBA" id="ARBA00023052"/>
    </source>
</evidence>